<dbReference type="PROSITE" id="PS00584">
    <property type="entry name" value="PFKB_KINASES_2"/>
    <property type="match status" value="1"/>
</dbReference>
<keyword evidence="3" id="KW-0418">Kinase</keyword>
<evidence type="ECO:0000313" key="5">
    <source>
        <dbReference type="Proteomes" id="UP000515123"/>
    </source>
</evidence>
<evidence type="ECO:0000256" key="2">
    <source>
        <dbReference type="ARBA" id="ARBA00022679"/>
    </source>
</evidence>
<name>A0A6P5GP72_ANACO</name>
<dbReference type="RefSeq" id="XP_020109582.1">
    <property type="nucleotide sequence ID" value="XM_020253993.1"/>
</dbReference>
<gene>
    <name evidence="6" type="primary">LOC109724975</name>
</gene>
<evidence type="ECO:0000256" key="3">
    <source>
        <dbReference type="ARBA" id="ARBA00022777"/>
    </source>
</evidence>
<dbReference type="InterPro" id="IPR011611">
    <property type="entry name" value="PfkB_dom"/>
</dbReference>
<reference evidence="5" key="1">
    <citation type="journal article" date="2015" name="Nat. Genet.">
        <title>The pineapple genome and the evolution of CAM photosynthesis.</title>
        <authorList>
            <person name="Ming R."/>
            <person name="VanBuren R."/>
            <person name="Wai C.M."/>
            <person name="Tang H."/>
            <person name="Schatz M.C."/>
            <person name="Bowers J.E."/>
            <person name="Lyons E."/>
            <person name="Wang M.L."/>
            <person name="Chen J."/>
            <person name="Biggers E."/>
            <person name="Zhang J."/>
            <person name="Huang L."/>
            <person name="Zhang L."/>
            <person name="Miao W."/>
            <person name="Zhang J."/>
            <person name="Ye Z."/>
            <person name="Miao C."/>
            <person name="Lin Z."/>
            <person name="Wang H."/>
            <person name="Zhou H."/>
            <person name="Yim W.C."/>
            <person name="Priest H.D."/>
            <person name="Zheng C."/>
            <person name="Woodhouse M."/>
            <person name="Edger P.P."/>
            <person name="Guyot R."/>
            <person name="Guo H.B."/>
            <person name="Guo H."/>
            <person name="Zheng G."/>
            <person name="Singh R."/>
            <person name="Sharma A."/>
            <person name="Min X."/>
            <person name="Zheng Y."/>
            <person name="Lee H."/>
            <person name="Gurtowski J."/>
            <person name="Sedlazeck F.J."/>
            <person name="Harkess A."/>
            <person name="McKain M.R."/>
            <person name="Liao Z."/>
            <person name="Fang J."/>
            <person name="Liu J."/>
            <person name="Zhang X."/>
            <person name="Zhang Q."/>
            <person name="Hu W."/>
            <person name="Qin Y."/>
            <person name="Wang K."/>
            <person name="Chen L.Y."/>
            <person name="Shirley N."/>
            <person name="Lin Y.R."/>
            <person name="Liu L.Y."/>
            <person name="Hernandez A.G."/>
            <person name="Wright C.L."/>
            <person name="Bulone V."/>
            <person name="Tuskan G.A."/>
            <person name="Heath K."/>
            <person name="Zee F."/>
            <person name="Moore P.H."/>
            <person name="Sunkar R."/>
            <person name="Leebens-Mack J.H."/>
            <person name="Mockler T."/>
            <person name="Bennetzen J.L."/>
            <person name="Freeling M."/>
            <person name="Sankoff D."/>
            <person name="Paterson A.H."/>
            <person name="Zhu X."/>
            <person name="Yang X."/>
            <person name="Smith J.A."/>
            <person name="Cushman J.C."/>
            <person name="Paull R.E."/>
            <person name="Yu Q."/>
        </authorList>
    </citation>
    <scope>NUCLEOTIDE SEQUENCE [LARGE SCALE GENOMIC DNA]</scope>
    <source>
        <strain evidence="5">cv. F153</strain>
    </source>
</reference>
<keyword evidence="5" id="KW-1185">Reference proteome</keyword>
<dbReference type="Gene3D" id="3.40.1190.20">
    <property type="match status" value="1"/>
</dbReference>
<dbReference type="Pfam" id="PF00294">
    <property type="entry name" value="PfkB"/>
    <property type="match status" value="1"/>
</dbReference>
<reference evidence="6" key="2">
    <citation type="submission" date="2025-08" db="UniProtKB">
        <authorList>
            <consortium name="RefSeq"/>
        </authorList>
    </citation>
    <scope>IDENTIFICATION</scope>
    <source>
        <tissue evidence="6">Leaf</tissue>
    </source>
</reference>
<dbReference type="InterPro" id="IPR050306">
    <property type="entry name" value="PfkB_Carbo_kinase"/>
</dbReference>
<dbReference type="OrthoDB" id="497927at2759"/>
<accession>A0A6P5GP72</accession>
<protein>
    <submittedName>
        <fullName evidence="6">Inositol 3-kinase isoform X1</fullName>
    </submittedName>
</protein>
<evidence type="ECO:0000259" key="4">
    <source>
        <dbReference type="Pfam" id="PF00294"/>
    </source>
</evidence>
<dbReference type="AlphaFoldDB" id="A0A6P5GP72"/>
<dbReference type="SUPFAM" id="SSF53613">
    <property type="entry name" value="Ribokinase-like"/>
    <property type="match status" value="1"/>
</dbReference>
<organism evidence="5 6">
    <name type="scientific">Ananas comosus</name>
    <name type="common">Pineapple</name>
    <name type="synonym">Ananas ananas</name>
    <dbReference type="NCBI Taxonomy" id="4615"/>
    <lineage>
        <taxon>Eukaryota</taxon>
        <taxon>Viridiplantae</taxon>
        <taxon>Streptophyta</taxon>
        <taxon>Embryophyta</taxon>
        <taxon>Tracheophyta</taxon>
        <taxon>Spermatophyta</taxon>
        <taxon>Magnoliopsida</taxon>
        <taxon>Liliopsida</taxon>
        <taxon>Poales</taxon>
        <taxon>Bromeliaceae</taxon>
        <taxon>Bromelioideae</taxon>
        <taxon>Ananas</taxon>
    </lineage>
</organism>
<dbReference type="InterPro" id="IPR029056">
    <property type="entry name" value="Ribokinase-like"/>
</dbReference>
<feature type="domain" description="Carbohydrate kinase PfkB" evidence="4">
    <location>
        <begin position="205"/>
        <end position="275"/>
    </location>
</feature>
<dbReference type="Proteomes" id="UP000515123">
    <property type="component" value="Linkage group 19"/>
</dbReference>
<keyword evidence="2" id="KW-0808">Transferase</keyword>
<proteinExistence type="inferred from homology"/>
<sequence>MVQVDDDDGDARGWCVVVGNYCHDVLFRDGAAVGETLGGAAAFVSNVLDALLSPSPARYVAKVGPDFAHSVPRSRLLSSPSPTTLFHAHFHSRHHDRRLLRRVRACDPIFPSDLPDARFSLGLAVGVAGEILPETLECIVGACDVTFVDVQGLIRSFDPADGAVGLVPLRATPFFRLLPRIALLKASSEEAPFVGVEEARRRCCVVVTEGENGCRIYTREGELRVPPFPAVQVDPTGAGDSFLGGLAAGLMWGLPVPDAALLGNFCGALTVGQIGIPKFDPALLQNVKQLLEGRKSQQKLPRRLAADTRLTWTTTRITILCESLFFELLSSTELTFSELKQSQDNFSYF</sequence>
<comment type="similarity">
    <text evidence="1">Belongs to the carbohydrate kinase PfkB family.</text>
</comment>
<dbReference type="GO" id="GO:0010264">
    <property type="term" value="P:myo-inositol hexakisphosphate biosynthetic process"/>
    <property type="evidence" value="ECO:0007669"/>
    <property type="project" value="TreeGrafter"/>
</dbReference>
<evidence type="ECO:0000313" key="6">
    <source>
        <dbReference type="RefSeq" id="XP_020109582.1"/>
    </source>
</evidence>
<dbReference type="InterPro" id="IPR002173">
    <property type="entry name" value="Carboh/pur_kinase_PfkB_CS"/>
</dbReference>
<dbReference type="PANTHER" id="PTHR43085:SF13">
    <property type="entry name" value="INOSITOL 3-KINASE"/>
    <property type="match status" value="1"/>
</dbReference>
<evidence type="ECO:0000256" key="1">
    <source>
        <dbReference type="ARBA" id="ARBA00010688"/>
    </source>
</evidence>
<dbReference type="PANTHER" id="PTHR43085">
    <property type="entry name" value="HEXOKINASE FAMILY MEMBER"/>
    <property type="match status" value="1"/>
</dbReference>
<dbReference type="GO" id="GO:0016301">
    <property type="term" value="F:kinase activity"/>
    <property type="evidence" value="ECO:0007669"/>
    <property type="project" value="UniProtKB-KW"/>
</dbReference>
<dbReference type="GeneID" id="109724975"/>